<accession>A0A814BT63</accession>
<dbReference type="Proteomes" id="UP000663836">
    <property type="component" value="Unassembled WGS sequence"/>
</dbReference>
<name>A0A814BT63_9BILA</name>
<sequence>MIRNHLIKNNSENSSSFWSDDENVVEFDEREQYPYYAFDGIKTRIVWVTNYINNEDFSINVSADDPLLQFVNTFSNTIDIETSLSNKKDDKSLVNKIHTLDLSKLNLDDLLLLLYRLQQKTTKNSVITSPSTISSSSTSSSSSSGFIERKPSFQMSTRHPLNSKHSHAIHSSLSMLNKIPSYSYTNNRQQTSFTLSNIADVPKQLTTTLAKPISSFHSHNTKHIHSPNDVVDKLLQSFNLRNYNSEINYNQKFIEHKLQRCSSRYTYQQSQQHKAKLISNLLSSNSIRKFPCHLHQHNSYH</sequence>
<evidence type="ECO:0000256" key="1">
    <source>
        <dbReference type="SAM" id="MobiDB-lite"/>
    </source>
</evidence>
<dbReference type="EMBL" id="CAJNOT010000299">
    <property type="protein sequence ID" value="CAF0932070.1"/>
    <property type="molecule type" value="Genomic_DNA"/>
</dbReference>
<gene>
    <name evidence="3" type="ORF">JBS370_LOCUS5417</name>
    <name evidence="2" type="ORF">ZHD862_LOCUS8991</name>
</gene>
<dbReference type="EMBL" id="CAJOBD010000279">
    <property type="protein sequence ID" value="CAF3633604.1"/>
    <property type="molecule type" value="Genomic_DNA"/>
</dbReference>
<evidence type="ECO:0000313" key="2">
    <source>
        <dbReference type="EMBL" id="CAF0932070.1"/>
    </source>
</evidence>
<evidence type="ECO:0000313" key="4">
    <source>
        <dbReference type="Proteomes" id="UP000663864"/>
    </source>
</evidence>
<organism evidence="2 4">
    <name type="scientific">Rotaria sordida</name>
    <dbReference type="NCBI Taxonomy" id="392033"/>
    <lineage>
        <taxon>Eukaryota</taxon>
        <taxon>Metazoa</taxon>
        <taxon>Spiralia</taxon>
        <taxon>Gnathifera</taxon>
        <taxon>Rotifera</taxon>
        <taxon>Eurotatoria</taxon>
        <taxon>Bdelloidea</taxon>
        <taxon>Philodinida</taxon>
        <taxon>Philodinidae</taxon>
        <taxon>Rotaria</taxon>
    </lineage>
</organism>
<dbReference type="Proteomes" id="UP000663864">
    <property type="component" value="Unassembled WGS sequence"/>
</dbReference>
<comment type="caution">
    <text evidence="2">The sequence shown here is derived from an EMBL/GenBank/DDBJ whole genome shotgun (WGS) entry which is preliminary data.</text>
</comment>
<evidence type="ECO:0000313" key="3">
    <source>
        <dbReference type="EMBL" id="CAF3633604.1"/>
    </source>
</evidence>
<dbReference type="AlphaFoldDB" id="A0A814BT63"/>
<feature type="region of interest" description="Disordered" evidence="1">
    <location>
        <begin position="126"/>
        <end position="147"/>
    </location>
</feature>
<reference evidence="2" key="1">
    <citation type="submission" date="2021-02" db="EMBL/GenBank/DDBJ databases">
        <authorList>
            <person name="Nowell W R."/>
        </authorList>
    </citation>
    <scope>NUCLEOTIDE SEQUENCE</scope>
</reference>
<proteinExistence type="predicted"/>
<protein>
    <submittedName>
        <fullName evidence="2">Uncharacterized protein</fullName>
    </submittedName>
</protein>
<feature type="compositionally biased region" description="Low complexity" evidence="1">
    <location>
        <begin position="126"/>
        <end position="144"/>
    </location>
</feature>